<organism evidence="2 3">
    <name type="scientific">Pomacea canaliculata</name>
    <name type="common">Golden apple snail</name>
    <dbReference type="NCBI Taxonomy" id="400727"/>
    <lineage>
        <taxon>Eukaryota</taxon>
        <taxon>Metazoa</taxon>
        <taxon>Spiralia</taxon>
        <taxon>Lophotrochozoa</taxon>
        <taxon>Mollusca</taxon>
        <taxon>Gastropoda</taxon>
        <taxon>Caenogastropoda</taxon>
        <taxon>Architaenioglossa</taxon>
        <taxon>Ampullarioidea</taxon>
        <taxon>Ampullariidae</taxon>
        <taxon>Pomacea</taxon>
    </lineage>
</organism>
<feature type="region of interest" description="Disordered" evidence="1">
    <location>
        <begin position="1"/>
        <end position="72"/>
    </location>
</feature>
<feature type="region of interest" description="Disordered" evidence="1">
    <location>
        <begin position="134"/>
        <end position="175"/>
    </location>
</feature>
<keyword evidence="3" id="KW-1185">Reference proteome</keyword>
<name>A0A2T7PVT8_POMCA</name>
<feature type="compositionally biased region" description="Basic and acidic residues" evidence="1">
    <location>
        <begin position="149"/>
        <end position="166"/>
    </location>
</feature>
<protein>
    <submittedName>
        <fullName evidence="2">Uncharacterized protein</fullName>
    </submittedName>
</protein>
<dbReference type="Proteomes" id="UP000245119">
    <property type="component" value="Linkage Group LG1"/>
</dbReference>
<gene>
    <name evidence="2" type="ORF">C0Q70_00125</name>
</gene>
<feature type="compositionally biased region" description="Basic and acidic residues" evidence="1">
    <location>
        <begin position="1"/>
        <end position="33"/>
    </location>
</feature>
<proteinExistence type="predicted"/>
<evidence type="ECO:0000313" key="2">
    <source>
        <dbReference type="EMBL" id="PVD37531.1"/>
    </source>
</evidence>
<evidence type="ECO:0000256" key="1">
    <source>
        <dbReference type="SAM" id="MobiDB-lite"/>
    </source>
</evidence>
<reference evidence="2 3" key="1">
    <citation type="submission" date="2018-04" db="EMBL/GenBank/DDBJ databases">
        <title>The genome of golden apple snail Pomacea canaliculata provides insight into stress tolerance and invasive adaptation.</title>
        <authorList>
            <person name="Liu C."/>
            <person name="Liu B."/>
            <person name="Ren Y."/>
            <person name="Zhang Y."/>
            <person name="Wang H."/>
            <person name="Li S."/>
            <person name="Jiang F."/>
            <person name="Yin L."/>
            <person name="Zhang G."/>
            <person name="Qian W."/>
            <person name="Fan W."/>
        </authorList>
    </citation>
    <scope>NUCLEOTIDE SEQUENCE [LARGE SCALE GENOMIC DNA]</scope>
    <source>
        <strain evidence="2">SZHN2017</strain>
        <tissue evidence="2">Muscle</tissue>
    </source>
</reference>
<evidence type="ECO:0000313" key="3">
    <source>
        <dbReference type="Proteomes" id="UP000245119"/>
    </source>
</evidence>
<dbReference type="AlphaFoldDB" id="A0A2T7PVT8"/>
<accession>A0A2T7PVT8</accession>
<feature type="compositionally biased region" description="Polar residues" evidence="1">
    <location>
        <begin position="44"/>
        <end position="58"/>
    </location>
</feature>
<dbReference type="EMBL" id="PZQS01000001">
    <property type="protein sequence ID" value="PVD37531.1"/>
    <property type="molecule type" value="Genomic_DNA"/>
</dbReference>
<sequence>MAHRTDTKVSREKSEVKPEENSRTTPRCWKEITGEETPAAASNARENGQSVKRSNIGESKSHDYKQDSVQTPGHLTLSKQHSAQTLHPQVCSHQHNVQMSGQLMCSKQEISRNDSAIPDIQCIKGQHLGLEATTGARSLDGQMPPSITFDRRTQRPEVKTSCDRGEKRRLHRTPK</sequence>
<comment type="caution">
    <text evidence="2">The sequence shown here is derived from an EMBL/GenBank/DDBJ whole genome shotgun (WGS) entry which is preliminary data.</text>
</comment>